<dbReference type="AlphaFoldDB" id="L0R5C0"/>
<dbReference type="ChiTaRS" id="MOB3B">
    <property type="organism name" value="human"/>
</dbReference>
<proteinExistence type="predicted"/>
<name>L0R5C0_HUMAN</name>
<evidence type="ECO:0000313" key="1">
    <source>
        <dbReference type="EMBL" id="CCO13774.1"/>
    </source>
</evidence>
<dbReference type="EMBL" id="HF548063">
    <property type="protein sequence ID" value="CCO13774.1"/>
    <property type="molecule type" value="Genomic_DNA"/>
</dbReference>
<reference evidence="1" key="1">
    <citation type="submission" date="2012-10" db="EMBL/GenBank/DDBJ databases">
        <title>Direct identification of alternative open reading frame translation products in human.</title>
        <authorList>
            <person name="Vanderperre B."/>
            <person name="Lucier J.-F."/>
            <person name="Motard J."/>
            <person name="Tremblay G."/>
            <person name="Vanderperre S."/>
            <person name="Wisztorski M."/>
            <person name="Salzet M."/>
            <person name="Boisvert F.-M."/>
            <person name="Roucou X."/>
        </authorList>
    </citation>
    <scope>NUCLEOTIDE SEQUENCE</scope>
</reference>
<sequence>MPVTSLVKKSILLSQFFGHGNSIAFFGITNPLNPPQHLEFHSTRAEVFFLSFSISFLVSHF</sequence>
<protein>
    <submittedName>
        <fullName evidence="1">Alternative protein MOBKL2B</fullName>
    </submittedName>
</protein>
<accession>L0R5C0</accession>
<organism evidence="1">
    <name type="scientific">Homo sapiens</name>
    <name type="common">Human</name>
    <dbReference type="NCBI Taxonomy" id="9606"/>
    <lineage>
        <taxon>Eukaryota</taxon>
        <taxon>Metazoa</taxon>
        <taxon>Chordata</taxon>
        <taxon>Craniata</taxon>
        <taxon>Vertebrata</taxon>
        <taxon>Euteleostomi</taxon>
        <taxon>Mammalia</taxon>
        <taxon>Eutheria</taxon>
        <taxon>Euarchontoglires</taxon>
        <taxon>Primates</taxon>
        <taxon>Haplorrhini</taxon>
        <taxon>Catarrhini</taxon>
        <taxon>Hominidae</taxon>
        <taxon>Homo</taxon>
    </lineage>
</organism>
<gene>
    <name evidence="1" type="primary">MOBKL2B</name>
</gene>